<dbReference type="PANTHER" id="PTHR47331:SF1">
    <property type="entry name" value="GAG-LIKE PROTEIN"/>
    <property type="match status" value="1"/>
</dbReference>
<keyword evidence="2" id="KW-0436">Ligase</keyword>
<accession>A0A0A9Z8H8</accession>
<reference evidence="2" key="1">
    <citation type="journal article" date="2014" name="PLoS ONE">
        <title>Transcriptome-Based Identification of ABC Transporters in the Western Tarnished Plant Bug Lygus hesperus.</title>
        <authorList>
            <person name="Hull J.J."/>
            <person name="Chaney K."/>
            <person name="Geib S.M."/>
            <person name="Fabrick J.A."/>
            <person name="Brent C.S."/>
            <person name="Walsh D."/>
            <person name="Lavine L.C."/>
        </authorList>
    </citation>
    <scope>NUCLEOTIDE SEQUENCE</scope>
</reference>
<organism evidence="2">
    <name type="scientific">Lygus hesperus</name>
    <name type="common">Western plant bug</name>
    <dbReference type="NCBI Taxonomy" id="30085"/>
    <lineage>
        <taxon>Eukaryota</taxon>
        <taxon>Metazoa</taxon>
        <taxon>Ecdysozoa</taxon>
        <taxon>Arthropoda</taxon>
        <taxon>Hexapoda</taxon>
        <taxon>Insecta</taxon>
        <taxon>Pterygota</taxon>
        <taxon>Neoptera</taxon>
        <taxon>Paraneoptera</taxon>
        <taxon>Hemiptera</taxon>
        <taxon>Heteroptera</taxon>
        <taxon>Panheteroptera</taxon>
        <taxon>Cimicomorpha</taxon>
        <taxon>Miridae</taxon>
        <taxon>Mirini</taxon>
        <taxon>Lygus</taxon>
    </lineage>
</organism>
<name>A0A0A9Z8H8_LYGHE</name>
<dbReference type="PANTHER" id="PTHR47331">
    <property type="entry name" value="PHD-TYPE DOMAIN-CONTAINING PROTEIN"/>
    <property type="match status" value="1"/>
</dbReference>
<feature type="non-terminal residue" evidence="2">
    <location>
        <position position="1"/>
    </location>
</feature>
<gene>
    <name evidence="2" type="primary">ligA_31</name>
    <name evidence="2" type="ORF">CM83_103320</name>
</gene>
<evidence type="ECO:0000259" key="1">
    <source>
        <dbReference type="Pfam" id="PF18701"/>
    </source>
</evidence>
<feature type="domain" description="DUF5641" evidence="1">
    <location>
        <begin position="32"/>
        <end position="123"/>
    </location>
</feature>
<dbReference type="GO" id="GO:0016874">
    <property type="term" value="F:ligase activity"/>
    <property type="evidence" value="ECO:0007669"/>
    <property type="project" value="UniProtKB-KW"/>
</dbReference>
<proteinExistence type="predicted"/>
<reference evidence="2" key="2">
    <citation type="submission" date="2014-07" db="EMBL/GenBank/DDBJ databases">
        <authorList>
            <person name="Hull J."/>
        </authorList>
    </citation>
    <scope>NUCLEOTIDE SEQUENCE</scope>
</reference>
<protein>
    <submittedName>
        <fullName evidence="2">DNA ligase</fullName>
    </submittedName>
</protein>
<sequence length="127" mass="14397">ECLTPNHFLLGEAIGAPPCLAIPENICLRVAWRKSQQIADSFWKRWVNEYLPELVKRNKWTKPVEPLKVGDLVVLGEDTYPRGRWPRGIVVATHPGKDGQVRSAEVKTGHGIFRRPATKIAKLHLEQ</sequence>
<dbReference type="Pfam" id="PF18701">
    <property type="entry name" value="DUF5641"/>
    <property type="match status" value="1"/>
</dbReference>
<dbReference type="AlphaFoldDB" id="A0A0A9Z8H8"/>
<dbReference type="EMBL" id="GBHO01003956">
    <property type="protein sequence ID" value="JAG39648.1"/>
    <property type="molecule type" value="Transcribed_RNA"/>
</dbReference>
<evidence type="ECO:0000313" key="2">
    <source>
        <dbReference type="EMBL" id="JAG39648.1"/>
    </source>
</evidence>
<dbReference type="InterPro" id="IPR040676">
    <property type="entry name" value="DUF5641"/>
</dbReference>